<evidence type="ECO:0000313" key="7">
    <source>
        <dbReference type="EMBL" id="PNH04434.1"/>
    </source>
</evidence>
<sequence length="604" mass="67526">MSRFTNLSIGGRLAEFAVKDVDLALINALRRAVIAEVQTAAFCFALDAETNTVDIRRNTSMLHNEFLGHRMSLIPVHLSENETRDVAEGRALYEFTLQMKNDGLTPLDVTSGHFKGSLDGVELSEDTLNRMFPVDPLTRDHILIVRLKPQVSTSGSTGGVEEVDVTCRFRMGRGKDHARWTPCSICAFGNVIDEAKAQEALDEEVAKARALNATEEEVNRVIHDFTCMGRHRCYVLNEHGDPAQFLFKLRSECGLRPSYLVFKGLSILSDRVQTLARGMRDARTPDPAVADPVTIEAYGAVPGMFQFTVDDEDHTIGNLVQSMVYNQCIRNDEGKELEYIGYHQPHPLENRITIRVKIIPAVVPDVRPFMARCLERVVTDIRAVIAEWIEFSGLSTAGIREVEHFKAEQSKVEQVEQPPEQPKAKKQLKPVKLTPNVKPVNPEPEVTPNEPVVTAKEPEVNPQNVTAVAQVPKSLPKEPKEPKKPKSVPKEPKEPKEPKSVPKEPKSVPKEPKEPKEPKSVPKEPKEPKSVPKEPKEPKEPKSVPKEPKEPKSVPKEPKEPKEPKSVPKEPKEPKSVPKEPKEPKKPKSVPKEPKEPKSVPKEP</sequence>
<dbReference type="OrthoDB" id="510325at2759"/>
<reference evidence="7 8" key="1">
    <citation type="journal article" date="2017" name="Mol. Biol. Evol.">
        <title>The 4-celled Tetrabaena socialis nuclear genome reveals the essential components for genetic control of cell number at the origin of multicellularity in the volvocine lineage.</title>
        <authorList>
            <person name="Featherston J."/>
            <person name="Arakaki Y."/>
            <person name="Hanschen E.R."/>
            <person name="Ferris P.J."/>
            <person name="Michod R.E."/>
            <person name="Olson B.J.S.C."/>
            <person name="Nozaki H."/>
            <person name="Durand P.M."/>
        </authorList>
    </citation>
    <scope>NUCLEOTIDE SEQUENCE [LARGE SCALE GENOMIC DNA]</scope>
    <source>
        <strain evidence="7 8">NIES-571</strain>
    </source>
</reference>
<accession>A0A2J7ZVZ5</accession>
<evidence type="ECO:0000259" key="6">
    <source>
        <dbReference type="SMART" id="SM00662"/>
    </source>
</evidence>
<feature type="compositionally biased region" description="Low complexity" evidence="5">
    <location>
        <begin position="434"/>
        <end position="454"/>
    </location>
</feature>
<dbReference type="InterPro" id="IPR011263">
    <property type="entry name" value="DNA-dir_RNA_pol_RpoA/D/Rpb3"/>
</dbReference>
<dbReference type="SUPFAM" id="SSF55257">
    <property type="entry name" value="RBP11-like subunits of RNA polymerase"/>
    <property type="match status" value="2"/>
</dbReference>
<dbReference type="InterPro" id="IPR036643">
    <property type="entry name" value="RNApol_insert_sf"/>
</dbReference>
<dbReference type="InterPro" id="IPR009025">
    <property type="entry name" value="RBP11-like_dimer"/>
</dbReference>
<gene>
    <name evidence="7" type="ORF">TSOC_009414</name>
</gene>
<evidence type="ECO:0000313" key="8">
    <source>
        <dbReference type="Proteomes" id="UP000236333"/>
    </source>
</evidence>
<evidence type="ECO:0000256" key="1">
    <source>
        <dbReference type="ARBA" id="ARBA00004328"/>
    </source>
</evidence>
<evidence type="ECO:0000256" key="5">
    <source>
        <dbReference type="SAM" id="MobiDB-lite"/>
    </source>
</evidence>
<dbReference type="Pfam" id="PF13656">
    <property type="entry name" value="RNA_pol_L_2"/>
    <property type="match status" value="1"/>
</dbReference>
<comment type="subcellular location">
    <subcellularLocation>
        <location evidence="1">Virion</location>
    </subcellularLocation>
</comment>
<dbReference type="Gene3D" id="3.30.1360.10">
    <property type="entry name" value="RNA polymerase, RBP11-like subunit"/>
    <property type="match status" value="2"/>
</dbReference>
<dbReference type="EMBL" id="PGGS01000389">
    <property type="protein sequence ID" value="PNH04434.1"/>
    <property type="molecule type" value="Genomic_DNA"/>
</dbReference>
<dbReference type="SMART" id="SM00662">
    <property type="entry name" value="RPOLD"/>
    <property type="match status" value="1"/>
</dbReference>
<name>A0A2J7ZVZ5_9CHLO</name>
<dbReference type="GO" id="GO:0046983">
    <property type="term" value="F:protein dimerization activity"/>
    <property type="evidence" value="ECO:0007669"/>
    <property type="project" value="InterPro"/>
</dbReference>
<dbReference type="AlphaFoldDB" id="A0A2J7ZVZ5"/>
<dbReference type="GO" id="GO:0003899">
    <property type="term" value="F:DNA-directed RNA polymerase activity"/>
    <property type="evidence" value="ECO:0007669"/>
    <property type="project" value="InterPro"/>
</dbReference>
<protein>
    <recommendedName>
        <fullName evidence="4">Plastid-encoded RNA polymerase subunit alpha</fullName>
    </recommendedName>
</protein>
<keyword evidence="3" id="KW-0804">Transcription</keyword>
<dbReference type="InterPro" id="IPR036603">
    <property type="entry name" value="RBP11-like"/>
</dbReference>
<feature type="compositionally biased region" description="Basic and acidic residues" evidence="5">
    <location>
        <begin position="475"/>
        <end position="604"/>
    </location>
</feature>
<dbReference type="GO" id="GO:0006366">
    <property type="term" value="P:transcription by RNA polymerase II"/>
    <property type="evidence" value="ECO:0007669"/>
    <property type="project" value="TreeGrafter"/>
</dbReference>
<evidence type="ECO:0000256" key="2">
    <source>
        <dbReference type="ARBA" id="ARBA00022478"/>
    </source>
</evidence>
<organism evidence="7 8">
    <name type="scientific">Tetrabaena socialis</name>
    <dbReference type="NCBI Taxonomy" id="47790"/>
    <lineage>
        <taxon>Eukaryota</taxon>
        <taxon>Viridiplantae</taxon>
        <taxon>Chlorophyta</taxon>
        <taxon>core chlorophytes</taxon>
        <taxon>Chlorophyceae</taxon>
        <taxon>CS clade</taxon>
        <taxon>Chlamydomonadales</taxon>
        <taxon>Tetrabaenaceae</taxon>
        <taxon>Tetrabaena</taxon>
    </lineage>
</organism>
<dbReference type="GO" id="GO:0005665">
    <property type="term" value="C:RNA polymerase II, core complex"/>
    <property type="evidence" value="ECO:0007669"/>
    <property type="project" value="TreeGrafter"/>
</dbReference>
<evidence type="ECO:0000256" key="3">
    <source>
        <dbReference type="ARBA" id="ARBA00023163"/>
    </source>
</evidence>
<evidence type="ECO:0000256" key="4">
    <source>
        <dbReference type="ARBA" id="ARBA00031776"/>
    </source>
</evidence>
<keyword evidence="2" id="KW-0240">DNA-directed RNA polymerase</keyword>
<dbReference type="PANTHER" id="PTHR11800:SF2">
    <property type="entry name" value="DNA-DIRECTED RNA POLYMERASE II SUBUNIT RPB3"/>
    <property type="match status" value="1"/>
</dbReference>
<dbReference type="Gene3D" id="2.170.120.12">
    <property type="entry name" value="DNA-directed RNA polymerase, insert domain"/>
    <property type="match status" value="1"/>
</dbReference>
<dbReference type="PANTHER" id="PTHR11800">
    <property type="entry name" value="DNA-DIRECTED RNA POLYMERASE"/>
    <property type="match status" value="1"/>
</dbReference>
<feature type="domain" description="DNA-directed RNA polymerase RpoA/D/Rpb3-type" evidence="6">
    <location>
        <begin position="13"/>
        <end position="278"/>
    </location>
</feature>
<keyword evidence="8" id="KW-1185">Reference proteome</keyword>
<comment type="caution">
    <text evidence="7">The sequence shown here is derived from an EMBL/GenBank/DDBJ whole genome shotgun (WGS) entry which is preliminary data.</text>
</comment>
<dbReference type="SUPFAM" id="SSF56553">
    <property type="entry name" value="Insert subdomain of RNA polymerase alpha subunit"/>
    <property type="match status" value="1"/>
</dbReference>
<dbReference type="Proteomes" id="UP000236333">
    <property type="component" value="Unassembled WGS sequence"/>
</dbReference>
<dbReference type="Pfam" id="PF01193">
    <property type="entry name" value="RNA_pol_L"/>
    <property type="match status" value="1"/>
</dbReference>
<feature type="region of interest" description="Disordered" evidence="5">
    <location>
        <begin position="410"/>
        <end position="604"/>
    </location>
</feature>
<dbReference type="InterPro" id="IPR050518">
    <property type="entry name" value="Rpo3/RPB3_RNA_Pol_subunit"/>
</dbReference>
<proteinExistence type="predicted"/>